<dbReference type="GO" id="GO:0000156">
    <property type="term" value="F:phosphorelay response regulator activity"/>
    <property type="evidence" value="ECO:0007669"/>
    <property type="project" value="InterPro"/>
</dbReference>
<organism evidence="3 4">
    <name type="scientific">Croceitalea dokdonensis DOKDO 023</name>
    <dbReference type="NCBI Taxonomy" id="1300341"/>
    <lineage>
        <taxon>Bacteria</taxon>
        <taxon>Pseudomonadati</taxon>
        <taxon>Bacteroidota</taxon>
        <taxon>Flavobacteriia</taxon>
        <taxon>Flavobacteriales</taxon>
        <taxon>Flavobacteriaceae</taxon>
        <taxon>Croceitalea</taxon>
    </lineage>
</organism>
<keyword evidence="1" id="KW-1133">Transmembrane helix</keyword>
<evidence type="ECO:0000259" key="2">
    <source>
        <dbReference type="PROSITE" id="PS50930"/>
    </source>
</evidence>
<feature type="transmembrane region" description="Helical" evidence="1">
    <location>
        <begin position="101"/>
        <end position="125"/>
    </location>
</feature>
<accession>A0A0P7AC84</accession>
<dbReference type="Proteomes" id="UP000050280">
    <property type="component" value="Unassembled WGS sequence"/>
</dbReference>
<gene>
    <name evidence="3" type="ORF">I595_2820</name>
</gene>
<dbReference type="SMART" id="SM00850">
    <property type="entry name" value="LytTR"/>
    <property type="match status" value="1"/>
</dbReference>
<feature type="domain" description="HTH LytTR-type" evidence="2">
    <location>
        <begin position="144"/>
        <end position="249"/>
    </location>
</feature>
<keyword evidence="4" id="KW-1185">Reference proteome</keyword>
<protein>
    <recommendedName>
        <fullName evidence="2">HTH LytTR-type domain-containing protein</fullName>
    </recommendedName>
</protein>
<comment type="caution">
    <text evidence="3">The sequence shown here is derived from an EMBL/GenBank/DDBJ whole genome shotgun (WGS) entry which is preliminary data.</text>
</comment>
<feature type="transmembrane region" description="Helical" evidence="1">
    <location>
        <begin position="68"/>
        <end position="86"/>
    </location>
</feature>
<dbReference type="InterPro" id="IPR046947">
    <property type="entry name" value="LytR-like"/>
</dbReference>
<dbReference type="PANTHER" id="PTHR37299">
    <property type="entry name" value="TRANSCRIPTIONAL REGULATOR-RELATED"/>
    <property type="match status" value="1"/>
</dbReference>
<dbReference type="PANTHER" id="PTHR37299:SF1">
    <property type="entry name" value="STAGE 0 SPORULATION PROTEIN A HOMOLOG"/>
    <property type="match status" value="1"/>
</dbReference>
<evidence type="ECO:0000256" key="1">
    <source>
        <dbReference type="SAM" id="Phobius"/>
    </source>
</evidence>
<evidence type="ECO:0000313" key="4">
    <source>
        <dbReference type="Proteomes" id="UP000050280"/>
    </source>
</evidence>
<dbReference type="GO" id="GO:0003677">
    <property type="term" value="F:DNA binding"/>
    <property type="evidence" value="ECO:0007669"/>
    <property type="project" value="InterPro"/>
</dbReference>
<dbReference type="EMBL" id="LDJX01000006">
    <property type="protein sequence ID" value="KPM30843.1"/>
    <property type="molecule type" value="Genomic_DNA"/>
</dbReference>
<proteinExistence type="predicted"/>
<dbReference type="AlphaFoldDB" id="A0A0P7AC84"/>
<sequence>MLALFLVSWSLVFLWFSEPIDINELGAVSKLRLVPISALMGGCCFSIALVFQNHILNQNKRWTVKNELSFLLIGLTLSFLLLYLYYRLTFGLSSNVYTPLAYLYLVFVPVHIMVLPAIVLGRLALPMFFSKPTKRKAKPDSIRFQGKGKSDLVQLPINEVFYLKSADNYVEIITKSSQKDSPLVLRITLSKLAENHPELIRVHRSYLINPVHFRSFKTTKKGNFLRLSDGSMIPISKSYIQMVRTKLESTTK</sequence>
<keyword evidence="1" id="KW-0812">Transmembrane</keyword>
<dbReference type="Pfam" id="PF04397">
    <property type="entry name" value="LytTR"/>
    <property type="match status" value="1"/>
</dbReference>
<evidence type="ECO:0000313" key="3">
    <source>
        <dbReference type="EMBL" id="KPM30843.1"/>
    </source>
</evidence>
<dbReference type="Gene3D" id="2.40.50.1020">
    <property type="entry name" value="LytTr DNA-binding domain"/>
    <property type="match status" value="1"/>
</dbReference>
<feature type="transmembrane region" description="Helical" evidence="1">
    <location>
        <begin position="35"/>
        <end position="56"/>
    </location>
</feature>
<name>A0A0P7AC84_9FLAO</name>
<reference evidence="3 4" key="1">
    <citation type="submission" date="2015-09" db="EMBL/GenBank/DDBJ databases">
        <title>Genome sequence of the marine flavobacterium Croceitalea dokdonensis DOKDO 023 that contains proton- and sodium-pumping rhodopsins.</title>
        <authorList>
            <person name="Kwon S.-K."/>
            <person name="Lee H.K."/>
            <person name="Kwak M.-J."/>
            <person name="Kim J.F."/>
        </authorList>
    </citation>
    <scope>NUCLEOTIDE SEQUENCE [LARGE SCALE GENOMIC DNA]</scope>
    <source>
        <strain evidence="3 4">DOKDO 023</strain>
    </source>
</reference>
<dbReference type="PROSITE" id="PS50930">
    <property type="entry name" value="HTH_LYTTR"/>
    <property type="match status" value="1"/>
</dbReference>
<dbReference type="InterPro" id="IPR007492">
    <property type="entry name" value="LytTR_DNA-bd_dom"/>
</dbReference>
<keyword evidence="1" id="KW-0472">Membrane</keyword>
<dbReference type="STRING" id="1300341.I595_2820"/>